<dbReference type="RefSeq" id="WP_009161840.1">
    <property type="nucleotide sequence ID" value="NZ_KB290974.1"/>
</dbReference>
<dbReference type="Gene3D" id="3.90.640.20">
    <property type="entry name" value="Heat-shock cognate protein, ATPase"/>
    <property type="match status" value="1"/>
</dbReference>
<comment type="caution">
    <text evidence="2">The sequence shown here is derived from an EMBL/GenBank/DDBJ whole genome shotgun (WGS) entry which is preliminary data.</text>
</comment>
<keyword evidence="3" id="KW-1185">Reference proteome</keyword>
<dbReference type="STRING" id="1127699.HMPREF9151_00673"/>
<evidence type="ECO:0000313" key="3">
    <source>
        <dbReference type="Proteomes" id="UP000010433"/>
    </source>
</evidence>
<feature type="domain" description="DUF3298" evidence="1">
    <location>
        <begin position="186"/>
        <end position="263"/>
    </location>
</feature>
<accession>L1NHS1</accession>
<dbReference type="Pfam" id="PF11738">
    <property type="entry name" value="DUF3298"/>
    <property type="match status" value="1"/>
</dbReference>
<name>L1NHS1_9BACT</name>
<dbReference type="HOGENOM" id="CLU_083883_0_0_10"/>
<dbReference type="InterPro" id="IPR021729">
    <property type="entry name" value="DUF3298"/>
</dbReference>
<dbReference type="EMBL" id="AMEP01000045">
    <property type="protein sequence ID" value="EKY02866.1"/>
    <property type="molecule type" value="Genomic_DNA"/>
</dbReference>
<organism evidence="2 3">
    <name type="scientific">Hoylesella saccharolytica F0055</name>
    <dbReference type="NCBI Taxonomy" id="1127699"/>
    <lineage>
        <taxon>Bacteria</taxon>
        <taxon>Pseudomonadati</taxon>
        <taxon>Bacteroidota</taxon>
        <taxon>Bacteroidia</taxon>
        <taxon>Bacteroidales</taxon>
        <taxon>Prevotellaceae</taxon>
        <taxon>Hoylesella</taxon>
    </lineage>
</organism>
<dbReference type="PROSITE" id="PS51257">
    <property type="entry name" value="PROKAR_LIPOPROTEIN"/>
    <property type="match status" value="1"/>
</dbReference>
<evidence type="ECO:0000313" key="2">
    <source>
        <dbReference type="EMBL" id="EKY02866.1"/>
    </source>
</evidence>
<dbReference type="AlphaFoldDB" id="L1NHS1"/>
<reference evidence="2 3" key="1">
    <citation type="submission" date="2012-05" db="EMBL/GenBank/DDBJ databases">
        <authorList>
            <person name="Weinstock G."/>
            <person name="Sodergren E."/>
            <person name="Lobos E.A."/>
            <person name="Fulton L."/>
            <person name="Fulton R."/>
            <person name="Courtney L."/>
            <person name="Fronick C."/>
            <person name="O'Laughlin M."/>
            <person name="Godfrey J."/>
            <person name="Wilson R.M."/>
            <person name="Miner T."/>
            <person name="Farmer C."/>
            <person name="Delehaunty K."/>
            <person name="Cordes M."/>
            <person name="Minx P."/>
            <person name="Tomlinson C."/>
            <person name="Chen J."/>
            <person name="Wollam A."/>
            <person name="Pepin K.H."/>
            <person name="Bhonagiri V."/>
            <person name="Zhang X."/>
            <person name="Suruliraj S."/>
            <person name="Warren W."/>
            <person name="Mitreva M."/>
            <person name="Mardis E.R."/>
            <person name="Wilson R.K."/>
        </authorList>
    </citation>
    <scope>NUCLEOTIDE SEQUENCE [LARGE SCALE GENOMIC DNA]</scope>
    <source>
        <strain evidence="2 3">F0055</strain>
    </source>
</reference>
<dbReference type="OrthoDB" id="594879at2"/>
<dbReference type="InterPro" id="IPR037126">
    <property type="entry name" value="PdaC/RsiV-like_sf"/>
</dbReference>
<protein>
    <recommendedName>
        <fullName evidence="1">DUF3298 domain-containing protein</fullName>
    </recommendedName>
</protein>
<dbReference type="Gene3D" id="3.30.565.40">
    <property type="entry name" value="Fervidobacterium nodosum Rt17-B1 like"/>
    <property type="match status" value="1"/>
</dbReference>
<gene>
    <name evidence="2" type="ORF">HMPREF9151_00673</name>
</gene>
<sequence>MAKLIFTAVIFVAVCACMDNRQKTAKTDEIEFDSFTVDTTVTLAGDTNAPRCNLSFSVQYAKGNHAAKTNPVLIAKINQALIQSGIIVPDYLLPSNSADIRRAVDLFVNKFVSEYLQDYGKLYREDQAHANSYNYDYQVRTTTQVGADNVIVYTATVYTYGGGAHGINQTLVKNIDAKTGRIITLKDIFVPGYEETLQEILLEKIKKKFNAKSLEALQQQYIFADGDIYVPDNFILNEDDIIFIYGEDEIAPHSIGQIRIEIDKDELNKIMK</sequence>
<dbReference type="PATRIC" id="fig|1127699.3.peg.621"/>
<proteinExistence type="predicted"/>
<dbReference type="Proteomes" id="UP000010433">
    <property type="component" value="Unassembled WGS sequence"/>
</dbReference>
<evidence type="ECO:0000259" key="1">
    <source>
        <dbReference type="Pfam" id="PF11738"/>
    </source>
</evidence>